<dbReference type="SUPFAM" id="SSF52833">
    <property type="entry name" value="Thioredoxin-like"/>
    <property type="match status" value="1"/>
</dbReference>
<evidence type="ECO:0000313" key="6">
    <source>
        <dbReference type="EMBL" id="AXA83843.1"/>
    </source>
</evidence>
<keyword evidence="3" id="KW-0479">Metal-binding</keyword>
<feature type="disulfide bond" description="Redox-active" evidence="4">
    <location>
        <begin position="82"/>
        <end position="86"/>
    </location>
</feature>
<keyword evidence="4" id="KW-1015">Disulfide bond</keyword>
<dbReference type="Gene3D" id="3.40.30.10">
    <property type="entry name" value="Glutaredoxin"/>
    <property type="match status" value="1"/>
</dbReference>
<sequence>MFNRSTLIVLAIAAAFAGLLVGWRFFPGAGAPVAGPALQSMKRFDAPRAIPPFQLIRDDGQPLTNESIQGHWTLVFVGFTHCPDVCPTTLSQLKQAQQAWEKLPAASRPRVLFVSVDPERDTPEIVGRYAHAFHPDTIAATGTAPELANFARGLSLVFMKQPPDDMSKPDRYAVDHSAALAVLDPQGRMSGVIQPPFEPAKIAADFIALTEAGK</sequence>
<evidence type="ECO:0000313" key="7">
    <source>
        <dbReference type="Proteomes" id="UP000251842"/>
    </source>
</evidence>
<feature type="binding site" evidence="3">
    <location>
        <position position="176"/>
    </location>
    <ligand>
        <name>Cu cation</name>
        <dbReference type="ChEBI" id="CHEBI:23378"/>
    </ligand>
</feature>
<feature type="domain" description="Thioredoxin" evidence="5">
    <location>
        <begin position="44"/>
        <end position="214"/>
    </location>
</feature>
<evidence type="ECO:0000256" key="4">
    <source>
        <dbReference type="PIRSR" id="PIRSR603782-2"/>
    </source>
</evidence>
<dbReference type="InterPro" id="IPR036249">
    <property type="entry name" value="Thioredoxin-like_sf"/>
</dbReference>
<name>A0A344J483_9GAMM</name>
<reference evidence="7" key="1">
    <citation type="submission" date="2018-05" db="EMBL/GenBank/DDBJ databases">
        <title>Luteimonas pekinense sp. nov., isolated from human Meibomian gland secretions, Beijing, China.</title>
        <authorList>
            <person name="Wen T."/>
            <person name="Bai H."/>
            <person name="Lv H."/>
        </authorList>
    </citation>
    <scope>NUCLEOTIDE SEQUENCE [LARGE SCALE GENOMIC DNA]</scope>
    <source>
        <strain evidence="7">83-4</strain>
    </source>
</reference>
<dbReference type="PANTHER" id="PTHR12151">
    <property type="entry name" value="ELECTRON TRANSPORT PROTIN SCO1/SENC FAMILY MEMBER"/>
    <property type="match status" value="1"/>
</dbReference>
<dbReference type="Pfam" id="PF02630">
    <property type="entry name" value="SCO1-SenC"/>
    <property type="match status" value="1"/>
</dbReference>
<dbReference type="OrthoDB" id="9790194at2"/>
<evidence type="ECO:0000256" key="1">
    <source>
        <dbReference type="ARBA" id="ARBA00010996"/>
    </source>
</evidence>
<feature type="binding site" evidence="3">
    <location>
        <position position="82"/>
    </location>
    <ligand>
        <name>Cu cation</name>
        <dbReference type="ChEBI" id="CHEBI:23378"/>
    </ligand>
</feature>
<dbReference type="Proteomes" id="UP000251842">
    <property type="component" value="Chromosome"/>
</dbReference>
<dbReference type="EMBL" id="CP029556">
    <property type="protein sequence ID" value="AXA83843.1"/>
    <property type="molecule type" value="Genomic_DNA"/>
</dbReference>
<dbReference type="GO" id="GO:0046872">
    <property type="term" value="F:metal ion binding"/>
    <property type="evidence" value="ECO:0007669"/>
    <property type="project" value="UniProtKB-KW"/>
</dbReference>
<dbReference type="KEGG" id="lue:DCD74_03300"/>
<keyword evidence="2 3" id="KW-0186">Copper</keyword>
<evidence type="ECO:0000256" key="3">
    <source>
        <dbReference type="PIRSR" id="PIRSR603782-1"/>
    </source>
</evidence>
<protein>
    <submittedName>
        <fullName evidence="6">SCO family protein</fullName>
    </submittedName>
</protein>
<evidence type="ECO:0000259" key="5">
    <source>
        <dbReference type="PROSITE" id="PS51352"/>
    </source>
</evidence>
<dbReference type="AlphaFoldDB" id="A0A344J483"/>
<dbReference type="InterPro" id="IPR013766">
    <property type="entry name" value="Thioredoxin_domain"/>
</dbReference>
<dbReference type="InterPro" id="IPR003782">
    <property type="entry name" value="SCO1/SenC"/>
</dbReference>
<organism evidence="6 7">
    <name type="scientific">Solilutibacter oculi</name>
    <dbReference type="NCBI Taxonomy" id="2698682"/>
    <lineage>
        <taxon>Bacteria</taxon>
        <taxon>Pseudomonadati</taxon>
        <taxon>Pseudomonadota</taxon>
        <taxon>Gammaproteobacteria</taxon>
        <taxon>Lysobacterales</taxon>
        <taxon>Lysobacteraceae</taxon>
        <taxon>Solilutibacter</taxon>
    </lineage>
</organism>
<gene>
    <name evidence="6" type="ORF">DCD74_03300</name>
</gene>
<dbReference type="CDD" id="cd02968">
    <property type="entry name" value="SCO"/>
    <property type="match status" value="1"/>
</dbReference>
<dbReference type="PANTHER" id="PTHR12151:SF25">
    <property type="entry name" value="LINALOOL DEHYDRATASE_ISOMERASE DOMAIN-CONTAINING PROTEIN"/>
    <property type="match status" value="1"/>
</dbReference>
<feature type="binding site" evidence="3">
    <location>
        <position position="86"/>
    </location>
    <ligand>
        <name>Cu cation</name>
        <dbReference type="ChEBI" id="CHEBI:23378"/>
    </ligand>
</feature>
<accession>A0A344J483</accession>
<comment type="similarity">
    <text evidence="1">Belongs to the SCO1/2 family.</text>
</comment>
<dbReference type="RefSeq" id="WP_112926058.1">
    <property type="nucleotide sequence ID" value="NZ_CP029556.1"/>
</dbReference>
<proteinExistence type="inferred from homology"/>
<keyword evidence="7" id="KW-1185">Reference proteome</keyword>
<dbReference type="PROSITE" id="PS51352">
    <property type="entry name" value="THIOREDOXIN_2"/>
    <property type="match status" value="1"/>
</dbReference>
<evidence type="ECO:0000256" key="2">
    <source>
        <dbReference type="ARBA" id="ARBA00023008"/>
    </source>
</evidence>